<keyword evidence="3" id="KW-1185">Reference proteome</keyword>
<dbReference type="Proteomes" id="UP000253792">
    <property type="component" value="Unassembled WGS sequence"/>
</dbReference>
<evidence type="ECO:0008006" key="4">
    <source>
        <dbReference type="Google" id="ProtNLM"/>
    </source>
</evidence>
<comment type="caution">
    <text evidence="1">The sequence shown here is derived from an EMBL/GenBank/DDBJ whole genome shotgun (WGS) entry which is preliminary data.</text>
</comment>
<dbReference type="RefSeq" id="WP_114621278.1">
    <property type="nucleotide sequence ID" value="NZ_PPTP01000019.1"/>
</dbReference>
<protein>
    <recommendedName>
        <fullName evidence="4">Toxin</fullName>
    </recommendedName>
</protein>
<evidence type="ECO:0000313" key="2">
    <source>
        <dbReference type="EMBL" id="RDB54265.1"/>
    </source>
</evidence>
<proteinExistence type="predicted"/>
<gene>
    <name evidence="1" type="ORF">C1880_09650</name>
    <name evidence="2" type="ORF">C1880_09655</name>
</gene>
<dbReference type="AlphaFoldDB" id="A0A369L409"/>
<dbReference type="EMBL" id="PPTP01000019">
    <property type="protein sequence ID" value="RDB54265.1"/>
    <property type="molecule type" value="Genomic_DNA"/>
</dbReference>
<evidence type="ECO:0000313" key="3">
    <source>
        <dbReference type="Proteomes" id="UP000253792"/>
    </source>
</evidence>
<accession>A0A369L409</accession>
<dbReference type="STRING" id="1034345.GCA_000236865_01973"/>
<reference evidence="1 3" key="1">
    <citation type="journal article" date="2018" name="Elife">
        <title>Discovery and characterization of a prevalent human gut bacterial enzyme sufficient for the inactivation of a family of plant toxins.</title>
        <authorList>
            <person name="Koppel N."/>
            <person name="Bisanz J.E."/>
            <person name="Pandelia M.E."/>
            <person name="Turnbaugh P.J."/>
            <person name="Balskus E.P."/>
        </authorList>
    </citation>
    <scope>NUCLEOTIDE SEQUENCE [LARGE SCALE GENOMIC DNA]</scope>
    <source>
        <strain evidence="1">Anaerobia AP69FAA</strain>
        <strain evidence="3">anaerobia AP69FAA</strain>
    </source>
</reference>
<dbReference type="EMBL" id="PPTP01000019">
    <property type="protein sequence ID" value="RDB54264.1"/>
    <property type="molecule type" value="Genomic_DNA"/>
</dbReference>
<name>A0A369L409_9ACTN</name>
<organism evidence="1 3">
    <name type="scientific">Senegalimassilia anaerobia</name>
    <dbReference type="NCBI Taxonomy" id="1473216"/>
    <lineage>
        <taxon>Bacteria</taxon>
        <taxon>Bacillati</taxon>
        <taxon>Actinomycetota</taxon>
        <taxon>Coriobacteriia</taxon>
        <taxon>Coriobacteriales</taxon>
        <taxon>Coriobacteriaceae</taxon>
        <taxon>Senegalimassilia</taxon>
    </lineage>
</organism>
<evidence type="ECO:0000313" key="1">
    <source>
        <dbReference type="EMBL" id="RDB54264.1"/>
    </source>
</evidence>
<sequence length="91" mass="10459">MNDAKKPAVAIESALKHGFTKDEVERAWMNAQGSWRMVRKDKWPPHFMAFGRIGNRDVEMIAYSTGSQFVIFHAKSPVGAKFKREYNENGR</sequence>